<organism evidence="3 4">
    <name type="scientific">Caenorhabditis tropicalis</name>
    <dbReference type="NCBI Taxonomy" id="1561998"/>
    <lineage>
        <taxon>Eukaryota</taxon>
        <taxon>Metazoa</taxon>
        <taxon>Ecdysozoa</taxon>
        <taxon>Nematoda</taxon>
        <taxon>Chromadorea</taxon>
        <taxon>Rhabditida</taxon>
        <taxon>Rhabditina</taxon>
        <taxon>Rhabditomorpha</taxon>
        <taxon>Rhabditoidea</taxon>
        <taxon>Rhabditidae</taxon>
        <taxon>Peloderinae</taxon>
        <taxon>Caenorhabditis</taxon>
    </lineage>
</organism>
<accession>A0A1I7TXE1</accession>
<protein>
    <submittedName>
        <fullName evidence="4">Uncharacterized protein</fullName>
    </submittedName>
</protein>
<feature type="coiled-coil region" evidence="1">
    <location>
        <begin position="87"/>
        <end position="159"/>
    </location>
</feature>
<evidence type="ECO:0000256" key="1">
    <source>
        <dbReference type="SAM" id="Coils"/>
    </source>
</evidence>
<proteinExistence type="predicted"/>
<feature type="transmembrane region" description="Helical" evidence="2">
    <location>
        <begin position="20"/>
        <end position="40"/>
    </location>
</feature>
<keyword evidence="2" id="KW-0472">Membrane</keyword>
<keyword evidence="2" id="KW-1133">Transmembrane helix</keyword>
<dbReference type="AlphaFoldDB" id="A0A1I7TXE1"/>
<dbReference type="WBParaSite" id="Csp11.Scaffold629.g12751.t1">
    <property type="protein sequence ID" value="Csp11.Scaffold629.g12751.t1"/>
    <property type="gene ID" value="Csp11.Scaffold629.g12751"/>
</dbReference>
<dbReference type="Proteomes" id="UP000095282">
    <property type="component" value="Unplaced"/>
</dbReference>
<dbReference type="eggNOG" id="ENOG502TIU0">
    <property type="taxonomic scope" value="Eukaryota"/>
</dbReference>
<keyword evidence="3" id="KW-1185">Reference proteome</keyword>
<evidence type="ECO:0000256" key="2">
    <source>
        <dbReference type="SAM" id="Phobius"/>
    </source>
</evidence>
<reference evidence="4" key="1">
    <citation type="submission" date="2016-11" db="UniProtKB">
        <authorList>
            <consortium name="WormBaseParasite"/>
        </authorList>
    </citation>
    <scope>IDENTIFICATION</scope>
</reference>
<evidence type="ECO:0000313" key="3">
    <source>
        <dbReference type="Proteomes" id="UP000095282"/>
    </source>
</evidence>
<name>A0A1I7TXE1_9PELO</name>
<keyword evidence="1" id="KW-0175">Coiled coil</keyword>
<keyword evidence="2" id="KW-0812">Transmembrane</keyword>
<evidence type="ECO:0000313" key="4">
    <source>
        <dbReference type="WBParaSite" id="Csp11.Scaffold629.g12751.t1"/>
    </source>
</evidence>
<sequence length="189" mass="22410">MIFSNKTVSPLNYCQYEYHMTNGCSYTIAAFSMMICVFFYRIAEIKTQSRVQEMSESINDLMMEHEEELNIERRRISAHCLKLKMQKRDYMAQMGSLQRKLREQQELVKSLNSKIGLSEENVKQLSDKLIRSTQIIKQKDELIESLKSQLNIYESKEEEREKISDIVQSVEFEVEEDKENSILKNERNN</sequence>